<keyword evidence="2" id="KW-0547">Nucleotide-binding</keyword>
<evidence type="ECO:0000256" key="3">
    <source>
        <dbReference type="ARBA" id="ARBA00022840"/>
    </source>
</evidence>
<dbReference type="GO" id="GO:0005524">
    <property type="term" value="F:ATP binding"/>
    <property type="evidence" value="ECO:0007669"/>
    <property type="project" value="UniProtKB-KW"/>
</dbReference>
<evidence type="ECO:0000259" key="6">
    <source>
        <dbReference type="PROSITE" id="PS51096"/>
    </source>
</evidence>
<feature type="domain" description="PTS EIIA type-4" evidence="6">
    <location>
        <begin position="559"/>
        <end position="700"/>
    </location>
</feature>
<dbReference type="InterPro" id="IPR002078">
    <property type="entry name" value="Sigma_54_int"/>
</dbReference>
<dbReference type="Pfam" id="PF13412">
    <property type="entry name" value="HTH_24"/>
    <property type="match status" value="1"/>
</dbReference>
<evidence type="ECO:0000256" key="2">
    <source>
        <dbReference type="ARBA" id="ARBA00022741"/>
    </source>
</evidence>
<protein>
    <submittedName>
        <fullName evidence="8">Transcriptional regulatory protein LevR</fullName>
    </submittedName>
</protein>
<feature type="domain" description="PRD" evidence="7">
    <location>
        <begin position="451"/>
        <end position="556"/>
    </location>
</feature>
<keyword evidence="9" id="KW-1185">Reference proteome</keyword>
<dbReference type="SUPFAM" id="SSF63520">
    <property type="entry name" value="PTS-regulatory domain, PRD"/>
    <property type="match status" value="2"/>
</dbReference>
<sequence length="913" mass="102040">MNRLGSSTSSSDAMEGIRMSRIDTVYEKLKELSQEAGVTTNDLADALGLSRANVSSDLNQLCEDGKAAKEGVRPVLYRAVASRETATEAGPTALDRLALKNPSLFPAVEQAKAAVLYPPKGMPILILGETGTGKSMFAGLIHQYAVEMGRMAENSPFVVFNCADYANNPQLLLSQLFGVKKGAYTGADSDKPGLVEKADGGILFLDEVHRLPPEGQEMFFTFMDTGAYRKLGETDAGRTAKVLIICATTENPDSALLKTFTRRIPMIIRMPNLSDRNMEERFHLISQFLREESSRLGRPISVSINSMKSFLSYHCPHNVGQLKTDIQLACAKAYAELVSNKKETIKINSIDLPAYIREGLYRETEHRQLWNKLIGINKRYCIFDSSEEQILFEEEEENIYDMIDLRVHELKSKGISDAQLEQEMAKDIEEYFSSYLRSVNSNPSFANLESIVSPEIIRVVEEIIRFSEEKLSKTFSQKVPYGMAVHIANSIERIKRHKRIVHPQLNRIRTEFPEEFSTAVDCLKIINRVLDITMPIDEAGFLAMFFVYHEGSVREPRRRVKVIIIAHGASTATSMAETANSLLGVDYAFGMNLPLDEQPQQVISRLKNHLKESALPLDILFLVDMGSLTNVGEEIEREFGIRTKTIPLVSTLHGIEATRKAMMGYSLDEIYQDTLQVNDLLNPDHSLALQAMESASPETMAIVTLCTTGEGGAGLLKSILEKHLRLGDYPMEVLPLSLAGNEGIGAKLENLQKRYRIICLVGSFQVASDLPQFGIAAVLNQSALPDIQKLVDIETTYRTIGDTLENHLKHVNGRYAMKGIKQFIDSIENRLRVKIDTSVLIGIAIHIGCMIDRLKGGGKIDHFEGKARFIEENCELYQVIKGNCEMLNQKFQIHISDDEVCNLMIFFNPKNYS</sequence>
<dbReference type="Gene3D" id="1.10.1790.10">
    <property type="entry name" value="PRD domain"/>
    <property type="match status" value="2"/>
</dbReference>
<keyword evidence="1" id="KW-0808">Transferase</keyword>
<dbReference type="SUPFAM" id="SSF52540">
    <property type="entry name" value="P-loop containing nucleoside triphosphate hydrolases"/>
    <property type="match status" value="1"/>
</dbReference>
<dbReference type="GO" id="GO:0009401">
    <property type="term" value="P:phosphoenolpyruvate-dependent sugar phosphotransferase system"/>
    <property type="evidence" value="ECO:0007669"/>
    <property type="project" value="InterPro"/>
</dbReference>
<dbReference type="GO" id="GO:0003677">
    <property type="term" value="F:DNA binding"/>
    <property type="evidence" value="ECO:0007669"/>
    <property type="project" value="UniProtKB-KW"/>
</dbReference>
<dbReference type="Pfam" id="PF00158">
    <property type="entry name" value="Sigma54_activat"/>
    <property type="match status" value="1"/>
</dbReference>
<dbReference type="InterPro" id="IPR027417">
    <property type="entry name" value="P-loop_NTPase"/>
</dbReference>
<dbReference type="InterPro" id="IPR025943">
    <property type="entry name" value="Sigma_54_int_dom_ATP-bd_2"/>
</dbReference>
<dbReference type="PROSITE" id="PS00675">
    <property type="entry name" value="SIGMA54_INTERACT_1"/>
    <property type="match status" value="1"/>
</dbReference>
<organism evidence="8 9">
    <name type="scientific">Hydrogenispora ethanolica</name>
    <dbReference type="NCBI Taxonomy" id="1082276"/>
    <lineage>
        <taxon>Bacteria</taxon>
        <taxon>Bacillati</taxon>
        <taxon>Bacillota</taxon>
        <taxon>Hydrogenispora</taxon>
    </lineage>
</organism>
<dbReference type="PROSITE" id="PS51372">
    <property type="entry name" value="PRD_2"/>
    <property type="match status" value="2"/>
</dbReference>
<dbReference type="Gene3D" id="3.40.50.510">
    <property type="entry name" value="Phosphotransferase system, mannose-type IIA component"/>
    <property type="match status" value="1"/>
</dbReference>
<evidence type="ECO:0000259" key="7">
    <source>
        <dbReference type="PROSITE" id="PS51372"/>
    </source>
</evidence>
<feature type="domain" description="PRD" evidence="7">
    <location>
        <begin position="811"/>
        <end position="913"/>
    </location>
</feature>
<dbReference type="InterPro" id="IPR036390">
    <property type="entry name" value="WH_DNA-bd_sf"/>
</dbReference>
<dbReference type="GO" id="GO:0016740">
    <property type="term" value="F:transferase activity"/>
    <property type="evidence" value="ECO:0007669"/>
    <property type="project" value="UniProtKB-KW"/>
</dbReference>
<dbReference type="Gene3D" id="1.10.10.10">
    <property type="entry name" value="Winged helix-like DNA-binding domain superfamily/Winged helix DNA-binding domain"/>
    <property type="match status" value="1"/>
</dbReference>
<evidence type="ECO:0000259" key="5">
    <source>
        <dbReference type="PROSITE" id="PS50045"/>
    </source>
</evidence>
<feature type="domain" description="Sigma-54 factor interaction" evidence="5">
    <location>
        <begin position="97"/>
        <end position="331"/>
    </location>
</feature>
<comment type="caution">
    <text evidence="8">The sequence shown here is derived from an EMBL/GenBank/DDBJ whole genome shotgun (WGS) entry which is preliminary data.</text>
</comment>
<dbReference type="InterPro" id="IPR025662">
    <property type="entry name" value="Sigma_54_int_dom_ATP-bd_1"/>
</dbReference>
<evidence type="ECO:0000256" key="4">
    <source>
        <dbReference type="ARBA" id="ARBA00023125"/>
    </source>
</evidence>
<dbReference type="SUPFAM" id="SSF46785">
    <property type="entry name" value="Winged helix' DNA-binding domain"/>
    <property type="match status" value="1"/>
</dbReference>
<dbReference type="PROSITE" id="PS00676">
    <property type="entry name" value="SIGMA54_INTERACT_2"/>
    <property type="match status" value="1"/>
</dbReference>
<dbReference type="InterPro" id="IPR004701">
    <property type="entry name" value="PTS_EIIA_man-typ"/>
</dbReference>
<dbReference type="CDD" id="cd00009">
    <property type="entry name" value="AAA"/>
    <property type="match status" value="1"/>
</dbReference>
<dbReference type="PROSITE" id="PS51096">
    <property type="entry name" value="PTS_EIIA_TYPE_4"/>
    <property type="match status" value="1"/>
</dbReference>
<gene>
    <name evidence="8" type="ORF">EDC14_10455</name>
</gene>
<dbReference type="InterPro" id="IPR003593">
    <property type="entry name" value="AAA+_ATPase"/>
</dbReference>
<evidence type="ECO:0000313" key="9">
    <source>
        <dbReference type="Proteomes" id="UP000295008"/>
    </source>
</evidence>
<dbReference type="Gene3D" id="3.40.50.300">
    <property type="entry name" value="P-loop containing nucleotide triphosphate hydrolases"/>
    <property type="match status" value="1"/>
</dbReference>
<dbReference type="PROSITE" id="PS50045">
    <property type="entry name" value="SIGMA54_INTERACT_4"/>
    <property type="match status" value="1"/>
</dbReference>
<dbReference type="InterPro" id="IPR036634">
    <property type="entry name" value="PRD_sf"/>
</dbReference>
<name>A0A4R1QWH3_HYDET</name>
<keyword evidence="4" id="KW-0238">DNA-binding</keyword>
<proteinExistence type="predicted"/>
<dbReference type="SUPFAM" id="SSF53062">
    <property type="entry name" value="PTS system fructose IIA component-like"/>
    <property type="match status" value="1"/>
</dbReference>
<dbReference type="Proteomes" id="UP000295008">
    <property type="component" value="Unassembled WGS sequence"/>
</dbReference>
<evidence type="ECO:0000256" key="1">
    <source>
        <dbReference type="ARBA" id="ARBA00022679"/>
    </source>
</evidence>
<dbReference type="SMART" id="SM00382">
    <property type="entry name" value="AAA"/>
    <property type="match status" value="1"/>
</dbReference>
<accession>A0A4R1QWH3</accession>
<evidence type="ECO:0000313" key="8">
    <source>
        <dbReference type="EMBL" id="TCL57701.1"/>
    </source>
</evidence>
<dbReference type="Pfam" id="PF00874">
    <property type="entry name" value="PRD"/>
    <property type="match status" value="2"/>
</dbReference>
<dbReference type="PANTHER" id="PTHR32071">
    <property type="entry name" value="TRANSCRIPTIONAL REGULATORY PROTEIN"/>
    <property type="match status" value="1"/>
</dbReference>
<keyword evidence="3" id="KW-0067">ATP-binding</keyword>
<dbReference type="InterPro" id="IPR036388">
    <property type="entry name" value="WH-like_DNA-bd_sf"/>
</dbReference>
<dbReference type="GO" id="GO:0006355">
    <property type="term" value="P:regulation of DNA-templated transcription"/>
    <property type="evidence" value="ECO:0007669"/>
    <property type="project" value="InterPro"/>
</dbReference>
<dbReference type="InterPro" id="IPR036662">
    <property type="entry name" value="PTS_EIIA_man-typ_sf"/>
</dbReference>
<dbReference type="AlphaFoldDB" id="A0A4R1QWH3"/>
<dbReference type="GO" id="GO:0016020">
    <property type="term" value="C:membrane"/>
    <property type="evidence" value="ECO:0007669"/>
    <property type="project" value="InterPro"/>
</dbReference>
<dbReference type="InterPro" id="IPR011608">
    <property type="entry name" value="PRD"/>
</dbReference>
<dbReference type="EMBL" id="SLUN01000045">
    <property type="protein sequence ID" value="TCL57701.1"/>
    <property type="molecule type" value="Genomic_DNA"/>
</dbReference>
<reference evidence="8 9" key="1">
    <citation type="submission" date="2019-03" db="EMBL/GenBank/DDBJ databases">
        <title>Genomic Encyclopedia of Type Strains, Phase IV (KMG-IV): sequencing the most valuable type-strain genomes for metagenomic binning, comparative biology and taxonomic classification.</title>
        <authorList>
            <person name="Goeker M."/>
        </authorList>
    </citation>
    <scope>NUCLEOTIDE SEQUENCE [LARGE SCALE GENOMIC DNA]</scope>
    <source>
        <strain evidence="8 9">LX-B</strain>
    </source>
</reference>
<dbReference type="PANTHER" id="PTHR32071:SF38">
    <property type="entry name" value="PSP OPERON TRANSCRIPTIONAL ACTIVATOR"/>
    <property type="match status" value="1"/>
</dbReference>